<dbReference type="SUPFAM" id="SSF52540">
    <property type="entry name" value="P-loop containing nucleoside triphosphate hydrolases"/>
    <property type="match status" value="1"/>
</dbReference>
<name>A0AAD9VXK6_PHOAM</name>
<dbReference type="InterPro" id="IPR056884">
    <property type="entry name" value="NPHP3-like_N"/>
</dbReference>
<dbReference type="Gene3D" id="2.130.10.10">
    <property type="entry name" value="YVTN repeat-like/Quinoprotein amine dehydrogenase"/>
    <property type="match status" value="3"/>
</dbReference>
<evidence type="ECO:0000259" key="3">
    <source>
        <dbReference type="Pfam" id="PF24883"/>
    </source>
</evidence>
<gene>
    <name evidence="4" type="ORF">N8I77_012557</name>
</gene>
<accession>A0AAD9VXK6</accession>
<keyword evidence="5" id="KW-1185">Reference proteome</keyword>
<dbReference type="InterPro" id="IPR015943">
    <property type="entry name" value="WD40/YVTN_repeat-like_dom_sf"/>
</dbReference>
<dbReference type="EMBL" id="JAUJFL010000009">
    <property type="protein sequence ID" value="KAK2597795.1"/>
    <property type="molecule type" value="Genomic_DNA"/>
</dbReference>
<dbReference type="SUPFAM" id="SSF53474">
    <property type="entry name" value="alpha/beta-Hydrolases"/>
    <property type="match status" value="1"/>
</dbReference>
<evidence type="ECO:0008006" key="6">
    <source>
        <dbReference type="Google" id="ProtNLM"/>
    </source>
</evidence>
<feature type="domain" description="Nephrocystin 3-like N-terminal" evidence="3">
    <location>
        <begin position="345"/>
        <end position="507"/>
    </location>
</feature>
<dbReference type="PANTHER" id="PTHR10039:SF16">
    <property type="entry name" value="GPI INOSITOL-DEACYLASE"/>
    <property type="match status" value="1"/>
</dbReference>
<dbReference type="Pfam" id="PF24883">
    <property type="entry name" value="NPHP3_N"/>
    <property type="match status" value="1"/>
</dbReference>
<dbReference type="Proteomes" id="UP001265746">
    <property type="component" value="Unassembled WGS sequence"/>
</dbReference>
<dbReference type="InterPro" id="IPR036322">
    <property type="entry name" value="WD40_repeat_dom_sf"/>
</dbReference>
<evidence type="ECO:0000313" key="5">
    <source>
        <dbReference type="Proteomes" id="UP001265746"/>
    </source>
</evidence>
<evidence type="ECO:0000313" key="4">
    <source>
        <dbReference type="EMBL" id="KAK2597795.1"/>
    </source>
</evidence>
<keyword evidence="1" id="KW-0677">Repeat</keyword>
<dbReference type="Gene3D" id="3.40.50.1820">
    <property type="entry name" value="alpha/beta hydrolase"/>
    <property type="match status" value="1"/>
</dbReference>
<proteinExistence type="predicted"/>
<comment type="caution">
    <text evidence="4">The sequence shown here is derived from an EMBL/GenBank/DDBJ whole genome shotgun (WGS) entry which is preliminary data.</text>
</comment>
<dbReference type="SUPFAM" id="SSF50978">
    <property type="entry name" value="WD40 repeat-like"/>
    <property type="match status" value="2"/>
</dbReference>
<evidence type="ECO:0000259" key="2">
    <source>
        <dbReference type="Pfam" id="PF22939"/>
    </source>
</evidence>
<dbReference type="InterPro" id="IPR001680">
    <property type="entry name" value="WD40_rpt"/>
</dbReference>
<dbReference type="InterPro" id="IPR054471">
    <property type="entry name" value="GPIID_WHD"/>
</dbReference>
<dbReference type="PANTHER" id="PTHR10039">
    <property type="entry name" value="AMELOGENIN"/>
    <property type="match status" value="1"/>
</dbReference>
<dbReference type="SMART" id="SM00320">
    <property type="entry name" value="WD40"/>
    <property type="match status" value="7"/>
</dbReference>
<reference evidence="4" key="1">
    <citation type="submission" date="2023-06" db="EMBL/GenBank/DDBJ databases">
        <authorList>
            <person name="Noh H."/>
        </authorList>
    </citation>
    <scope>NUCLEOTIDE SEQUENCE</scope>
    <source>
        <strain evidence="4">DUCC20226</strain>
    </source>
</reference>
<dbReference type="InterPro" id="IPR027417">
    <property type="entry name" value="P-loop_NTPase"/>
</dbReference>
<dbReference type="InterPro" id="IPR029058">
    <property type="entry name" value="AB_hydrolase_fold"/>
</dbReference>
<sequence>MDSEFDSDATTPYTLQSSSTFASEESSLSRATTVVDDGVDHTKGCLGLNLLHCPSDPRIDFVFVHGLGGGSRKTWSKTSSISHYWPQEWLSKDPAFQYVRVHSYGYNSDWAKGKDNCLNVHHFGKSLLGELVTSPHLSNAATPIVLIGHSMGGLVIKKTYLLSRQDDSMSSLAKRLHSMYFLATPHRGSDSAKLLKNILQMASSTRAYVDDLDRNSGAIQSINEEFRNFSGEIKLWSFYETQKLNIGMMSRLIVDPDSAILGYKEEIQMPMNADHRSICKFDSPTDPNYVIIRNSLASTVDDILKEQLALKPDSTAQITELKKYLSVSSLYEDDLVAAEDARMRGTCEWLAEKQSYMDWRDSETGHPNLLWISGRPAAGKSVLSGFIIDDLQRLGIPCSYFFFRHGDKTKSRLGTALRHLAFQMAQNDRSVLDQVSAMQEQDEHLNDANDASLWRRLFVNCILQAQFSQHFWVIDGIDECMNYAPFLESMLAKLDRKVALKILITSRDTPDLCKSFMSLDGHYVATERISSADTLRDINILVEEKSRCFNVESEKHRMSLVQKVIDKAQGSFLWTTLVLGEISNAYSKEEIDSILQEVPPGMEDLYHRILQSMSRLSRGKRLAKAILTWTACATRPLLLAELDGAIRIQLKEDITRLDETITTLCGQLVTVDKSGRVQMVHETAREFLLSQEVGSEFCVRSIDAHTQLAKTCLTYLTSDEMKPPRTTRRGSNIQSTTTKSSFSSYACSSFSHHLARADPVAHDILPLVDKLLSCNVLSWIEFVSRMGELAPLIRAAKHLEKYAKALAAERSPLGKEIQRIRGWATDLVRLSAKFSTALVDFPPAIFTLIPPLCPSESEIYKASNAGRKLSVVGVSSKQWDDRLSCVAFREGQSSAVCHGQDFFAVGLTTGVIAIYYANTSQEYLVLNHGEPVKFVRIKHRPRLLASCGMKTVKIWDIDTGQPLHVLAAPPRPIALEFDNDFLIVATSKGQLRTWDLVNQASELTDRPWSDDDDSTPLRGQPSAISISIPHQMLAVAYNGKPIILWDLEADSYYGDTGKKLASGESSTHLVTALVFNPSQAVEMLAASYLDGELVILDPFNDQEVVSCRAQCPTIAASPNGRFLAGAPGGGVLHIYEFDTLKLLYRVQAGNTYIRQISFSHDSLHLADIRGSQCNVWEPTALWGGILGDGSSEDSSSSIVDIVVADTRAKVAAIAVPPTGLVAFVGKNDGSVSLYDLRTGNISRELYSHKSPVRLVEWSASRLVLLSVDISNSVIAWKLQKSPRQEWTPEAELFRSRLVCGDSIQQVLLCESDDRLILSTRGSDHLWSFDGSLISTTEKRGNPDTQKWFQHPQNAAFVVCFDGMEVAICLWSTLHTVRSLSTTLQAEILKQRGCMMPPMRYFLYQILKSSDADCSVDGEHDGTTGNYLRKCTEGPLVQETSSGTPTVELTGADRASTTWNDQLSALSKLGGHILDVTSKSRLIFIDKKSWVCSMDLQSVGTESLTKYSRHFFIPHEWLAGSSHVICSVSSNGKEIVFARNDDVVVVKNGLEFAEQVGGDLVGSTSVSKAASRLKVPMRGVD</sequence>
<organism evidence="4 5">
    <name type="scientific">Phomopsis amygdali</name>
    <name type="common">Fusicoccum amygdali</name>
    <dbReference type="NCBI Taxonomy" id="1214568"/>
    <lineage>
        <taxon>Eukaryota</taxon>
        <taxon>Fungi</taxon>
        <taxon>Dikarya</taxon>
        <taxon>Ascomycota</taxon>
        <taxon>Pezizomycotina</taxon>
        <taxon>Sordariomycetes</taxon>
        <taxon>Sordariomycetidae</taxon>
        <taxon>Diaporthales</taxon>
        <taxon>Diaporthaceae</taxon>
        <taxon>Diaporthe</taxon>
    </lineage>
</organism>
<feature type="domain" description="GPI inositol-deacylase winged helix" evidence="2">
    <location>
        <begin position="611"/>
        <end position="699"/>
    </location>
</feature>
<dbReference type="Pfam" id="PF22939">
    <property type="entry name" value="WHD_GPIID"/>
    <property type="match status" value="1"/>
</dbReference>
<evidence type="ECO:0000256" key="1">
    <source>
        <dbReference type="ARBA" id="ARBA00022737"/>
    </source>
</evidence>
<protein>
    <recommendedName>
        <fullName evidence="6">GPI inositol-deacylase</fullName>
    </recommendedName>
</protein>